<dbReference type="EMBL" id="JAGTUF010000016">
    <property type="protein sequence ID" value="MBR9973043.1"/>
    <property type="molecule type" value="Genomic_DNA"/>
</dbReference>
<accession>A0ABS5IH21</accession>
<dbReference type="InterPro" id="IPR002201">
    <property type="entry name" value="Glyco_trans_9"/>
</dbReference>
<dbReference type="RefSeq" id="WP_211550400.1">
    <property type="nucleotide sequence ID" value="NZ_JAGTUF010000016.1"/>
</dbReference>
<keyword evidence="4" id="KW-1185">Reference proteome</keyword>
<evidence type="ECO:0000313" key="3">
    <source>
        <dbReference type="EMBL" id="MBR9973043.1"/>
    </source>
</evidence>
<proteinExistence type="predicted"/>
<dbReference type="PANTHER" id="PTHR30160:SF1">
    <property type="entry name" value="LIPOPOLYSACCHARIDE 1,2-N-ACETYLGLUCOSAMINETRANSFERASE-RELATED"/>
    <property type="match status" value="1"/>
</dbReference>
<dbReference type="Pfam" id="PF01075">
    <property type="entry name" value="Glyco_transf_9"/>
    <property type="match status" value="1"/>
</dbReference>
<keyword evidence="1" id="KW-0328">Glycosyltransferase</keyword>
<comment type="caution">
    <text evidence="3">The sequence shown here is derived from an EMBL/GenBank/DDBJ whole genome shotgun (WGS) entry which is preliminary data.</text>
</comment>
<evidence type="ECO:0000256" key="2">
    <source>
        <dbReference type="ARBA" id="ARBA00022679"/>
    </source>
</evidence>
<dbReference type="PANTHER" id="PTHR30160">
    <property type="entry name" value="TETRAACYLDISACCHARIDE 4'-KINASE-RELATED"/>
    <property type="match status" value="1"/>
</dbReference>
<dbReference type="Gene3D" id="3.40.50.2000">
    <property type="entry name" value="Glycogen Phosphorylase B"/>
    <property type="match status" value="2"/>
</dbReference>
<dbReference type="InterPro" id="IPR051199">
    <property type="entry name" value="LPS_LOS_Heptosyltrfase"/>
</dbReference>
<evidence type="ECO:0000313" key="4">
    <source>
        <dbReference type="Proteomes" id="UP000680714"/>
    </source>
</evidence>
<organism evidence="3 4">
    <name type="scientific">Magnetospirillum sulfuroxidans</name>
    <dbReference type="NCBI Taxonomy" id="611300"/>
    <lineage>
        <taxon>Bacteria</taxon>
        <taxon>Pseudomonadati</taxon>
        <taxon>Pseudomonadota</taxon>
        <taxon>Alphaproteobacteria</taxon>
        <taxon>Rhodospirillales</taxon>
        <taxon>Rhodospirillaceae</taxon>
        <taxon>Magnetospirillum</taxon>
    </lineage>
</organism>
<keyword evidence="2" id="KW-0808">Transferase</keyword>
<dbReference type="Proteomes" id="UP000680714">
    <property type="component" value="Unassembled WGS sequence"/>
</dbReference>
<protein>
    <submittedName>
        <fullName evidence="3">Glycosyltransferase family 9 protein</fullName>
    </submittedName>
</protein>
<reference evidence="3 4" key="1">
    <citation type="submission" date="2021-04" db="EMBL/GenBank/DDBJ databases">
        <title>Magnetospirillum sulfuroxidans sp. nov., a facultative chemolithoautotrophic sulfur-oxidizing alphaproteobacterium isolated from freshwater sediment and proposals for Paramagetospirillum gen. nov., and Magnetospirillaceae fam. nov.</title>
        <authorList>
            <person name="Koziaeva V."/>
            <person name="Geelhoed J.S."/>
            <person name="Sorokin D.Y."/>
            <person name="Grouzdev D.S."/>
        </authorList>
    </citation>
    <scope>NUCLEOTIDE SEQUENCE [LARGE SCALE GENOMIC DNA]</scope>
    <source>
        <strain evidence="3 4">J10</strain>
    </source>
</reference>
<evidence type="ECO:0000256" key="1">
    <source>
        <dbReference type="ARBA" id="ARBA00022676"/>
    </source>
</evidence>
<dbReference type="CDD" id="cd03789">
    <property type="entry name" value="GT9_LPS_heptosyltransferase"/>
    <property type="match status" value="1"/>
</dbReference>
<name>A0ABS5IH21_9PROT</name>
<dbReference type="SUPFAM" id="SSF53756">
    <property type="entry name" value="UDP-Glycosyltransferase/glycogen phosphorylase"/>
    <property type="match status" value="1"/>
</dbReference>
<gene>
    <name evidence="3" type="ORF">KEC16_15060</name>
</gene>
<sequence>MKSRILVIKLGALGDFVQAFAPFAAIRAHHPDAEITVLTTRPFAEMAAASPYFDHVWIDDKPRLWQWGKLAALRARLRSGRFGRVYDLQTSDRSGWYFRLLGPGVEWSGIAAGCSHPHANPGRDFLHTAERQAEQLAMAGIAAYPPADLAWAEADLSRFGLPHPFALLCPGGAPHRPAKRWPAGHFATVAVWLAQRGITPVVLGTDKERAEIVAIATACPQAIALTGKTGFLDILGLGRHAMLALGNDTGPMHLIAAAGAPALVLFSAASNPDLCAPRGRVGLLRQDDLADLDPEPVKAKLVEMVTG</sequence>